<dbReference type="PANTHER" id="PTHR31973">
    <property type="entry name" value="POLYPROTEIN, PUTATIVE-RELATED"/>
    <property type="match status" value="1"/>
</dbReference>
<evidence type="ECO:0000313" key="3">
    <source>
        <dbReference type="Proteomes" id="UP001168877"/>
    </source>
</evidence>
<dbReference type="EMBL" id="JAUESC010000002">
    <property type="protein sequence ID" value="KAK0603383.1"/>
    <property type="molecule type" value="Genomic_DNA"/>
</dbReference>
<feature type="region of interest" description="Disordered" evidence="1">
    <location>
        <begin position="1"/>
        <end position="78"/>
    </location>
</feature>
<accession>A0AA39T733</accession>
<gene>
    <name evidence="2" type="ORF">LWI29_004368</name>
</gene>
<evidence type="ECO:0000256" key="1">
    <source>
        <dbReference type="SAM" id="MobiDB-lite"/>
    </source>
</evidence>
<name>A0AA39T733_ACESA</name>
<comment type="caution">
    <text evidence="2">The sequence shown here is derived from an EMBL/GenBank/DDBJ whole genome shotgun (WGS) entry which is preliminary data.</text>
</comment>
<evidence type="ECO:0008006" key="4">
    <source>
        <dbReference type="Google" id="ProtNLM"/>
    </source>
</evidence>
<feature type="compositionally biased region" description="Acidic residues" evidence="1">
    <location>
        <begin position="54"/>
        <end position="64"/>
    </location>
</feature>
<keyword evidence="3" id="KW-1185">Reference proteome</keyword>
<dbReference type="Proteomes" id="UP001168877">
    <property type="component" value="Unassembled WGS sequence"/>
</dbReference>
<dbReference type="PANTHER" id="PTHR31973:SF195">
    <property type="entry name" value="MUDR FAMILY TRANSPOSASE"/>
    <property type="match status" value="1"/>
</dbReference>
<protein>
    <recommendedName>
        <fullName evidence="4">Transposase MuDR plant domain-containing protein</fullName>
    </recommendedName>
</protein>
<dbReference type="AlphaFoldDB" id="A0AA39T733"/>
<reference evidence="2" key="1">
    <citation type="journal article" date="2022" name="Plant J.">
        <title>Strategies of tolerance reflected in two North American maple genomes.</title>
        <authorList>
            <person name="McEvoy S.L."/>
            <person name="Sezen U.U."/>
            <person name="Trouern-Trend A."/>
            <person name="McMahon S.M."/>
            <person name="Schaberg P.G."/>
            <person name="Yang J."/>
            <person name="Wegrzyn J.L."/>
            <person name="Swenson N.G."/>
        </authorList>
    </citation>
    <scope>NUCLEOTIDE SEQUENCE</scope>
    <source>
        <strain evidence="2">NS2018</strain>
    </source>
</reference>
<reference evidence="2" key="2">
    <citation type="submission" date="2023-06" db="EMBL/GenBank/DDBJ databases">
        <authorList>
            <person name="Swenson N.G."/>
            <person name="Wegrzyn J.L."/>
            <person name="Mcevoy S.L."/>
        </authorList>
    </citation>
    <scope>NUCLEOTIDE SEQUENCE</scope>
    <source>
        <strain evidence="2">NS2018</strain>
        <tissue evidence="2">Leaf</tissue>
    </source>
</reference>
<organism evidence="2 3">
    <name type="scientific">Acer saccharum</name>
    <name type="common">Sugar maple</name>
    <dbReference type="NCBI Taxonomy" id="4024"/>
    <lineage>
        <taxon>Eukaryota</taxon>
        <taxon>Viridiplantae</taxon>
        <taxon>Streptophyta</taxon>
        <taxon>Embryophyta</taxon>
        <taxon>Tracheophyta</taxon>
        <taxon>Spermatophyta</taxon>
        <taxon>Magnoliopsida</taxon>
        <taxon>eudicotyledons</taxon>
        <taxon>Gunneridae</taxon>
        <taxon>Pentapetalae</taxon>
        <taxon>rosids</taxon>
        <taxon>malvids</taxon>
        <taxon>Sapindales</taxon>
        <taxon>Sapindaceae</taxon>
        <taxon>Hippocastanoideae</taxon>
        <taxon>Acereae</taxon>
        <taxon>Acer</taxon>
    </lineage>
</organism>
<proteinExistence type="predicted"/>
<sequence>MLGISQQSEVPIWDGDNGIPDTFIVDEQKRVDADDSYSSDGDEIHESREVFTSPEDDSDLDGQDDADKNTQRQNQGQNQWQCGAYRQTYDDIPSCWVVPFAYQYSISSNSTACSTSKVGRFFKGQIFDIKQKLKNEFSKYALNGKFNPRIRRSIKYRFEAGYNDNKCDFTLRATCRDGCIYWVIRKFAHGHTCSLDTYESHLCKVSVIVIGEMYAPKLNTNGRTIRPIDIIAEIREQHGVQLLYTKAWRANEHAKNVLYRKPEDSYQLLHAYFHLLKVTNPSTLTTIHTDANNNFLYAFFSLAQCIKGF</sequence>
<evidence type="ECO:0000313" key="2">
    <source>
        <dbReference type="EMBL" id="KAK0603383.1"/>
    </source>
</evidence>